<dbReference type="GO" id="GO:0016779">
    <property type="term" value="F:nucleotidyltransferase activity"/>
    <property type="evidence" value="ECO:0007669"/>
    <property type="project" value="UniProtKB-ARBA"/>
</dbReference>
<dbReference type="Pfam" id="PF12804">
    <property type="entry name" value="NTP_transf_3"/>
    <property type="match status" value="1"/>
</dbReference>
<proteinExistence type="predicted"/>
<accession>A0AAU8HTH5</accession>
<protein>
    <submittedName>
        <fullName evidence="2">Nucleotidyltransferase family protein</fullName>
    </submittedName>
</protein>
<feature type="domain" description="MobA-like NTP transferase" evidence="1">
    <location>
        <begin position="6"/>
        <end position="137"/>
    </location>
</feature>
<dbReference type="Gene3D" id="3.90.550.10">
    <property type="entry name" value="Spore Coat Polysaccharide Biosynthesis Protein SpsA, Chain A"/>
    <property type="match status" value="1"/>
</dbReference>
<dbReference type="InterPro" id="IPR029044">
    <property type="entry name" value="Nucleotide-diphossugar_trans"/>
</dbReference>
<dbReference type="RefSeq" id="WP_353893343.1">
    <property type="nucleotide sequence ID" value="NZ_CP159485.1"/>
</dbReference>
<dbReference type="EMBL" id="CP159485">
    <property type="protein sequence ID" value="XCI28791.1"/>
    <property type="molecule type" value="Genomic_DNA"/>
</dbReference>
<reference evidence="2" key="1">
    <citation type="journal article" date="2018" name="Antonie Van Leeuwenhoek">
        <title>Proteinivorax hydrogeniformans sp. nov., an anaerobic, haloalkaliphilic bacterium fermenting proteinaceous compounds with high hydrogen production.</title>
        <authorList>
            <person name="Boltyanskaya Y."/>
            <person name="Detkova E."/>
            <person name="Pimenov N."/>
            <person name="Kevbrin V."/>
        </authorList>
    </citation>
    <scope>NUCLEOTIDE SEQUENCE</scope>
    <source>
        <strain evidence="2">Z-710</strain>
    </source>
</reference>
<dbReference type="InterPro" id="IPR025877">
    <property type="entry name" value="MobA-like_NTP_Trfase"/>
</dbReference>
<evidence type="ECO:0000313" key="2">
    <source>
        <dbReference type="EMBL" id="XCI28791.1"/>
    </source>
</evidence>
<reference evidence="2" key="2">
    <citation type="submission" date="2024-06" db="EMBL/GenBank/DDBJ databases">
        <authorList>
            <person name="Petrova K.O."/>
            <person name="Toshchakov S.V."/>
            <person name="Boltjanskaja Y.V."/>
            <person name="Kevbrin V.V."/>
        </authorList>
    </citation>
    <scope>NUCLEOTIDE SEQUENCE</scope>
    <source>
        <strain evidence="2">Z-710</strain>
    </source>
</reference>
<dbReference type="AlphaFoldDB" id="A0AAU8HTH5"/>
<sequence>MQKIRAVILAGDERQTQHMSDKSEKIQNKAFMKINGKFMLQYVLEVICSLEGIEEILVVGPKQPLEKLQASYDFKVVQQKGDIVDNVKACTRGWSGEKLLIVTSDIPMITRQSVRDFLKKASMHTADIYYPIIDKRSNEEMFPKVKRTYVKIKEGTFTGGNIALIDTDCVVKCEQIGKKLVAMRKSPIKLAKLLGFRFLAKLVANNLTIEELEQKLGSLLDSEVKAIRSSYPQLGTDIDKEEDLKIAETSLQKLKVGN</sequence>
<gene>
    <name evidence="2" type="ORF">PRVXH_000064</name>
</gene>
<dbReference type="SUPFAM" id="SSF53448">
    <property type="entry name" value="Nucleotide-diphospho-sugar transferases"/>
    <property type="match status" value="1"/>
</dbReference>
<organism evidence="2">
    <name type="scientific">Proteinivorax hydrogeniformans</name>
    <dbReference type="NCBI Taxonomy" id="1826727"/>
    <lineage>
        <taxon>Bacteria</taxon>
        <taxon>Bacillati</taxon>
        <taxon>Bacillota</taxon>
        <taxon>Clostridia</taxon>
        <taxon>Eubacteriales</taxon>
        <taxon>Proteinivoracaceae</taxon>
        <taxon>Proteinivorax</taxon>
    </lineage>
</organism>
<evidence type="ECO:0000259" key="1">
    <source>
        <dbReference type="Pfam" id="PF12804"/>
    </source>
</evidence>
<name>A0AAU8HTH5_9FIRM</name>